<dbReference type="AlphaFoldDB" id="A0AAE0YUC3"/>
<feature type="binding site" evidence="3">
    <location>
        <position position="71"/>
    </location>
    <ligand>
        <name>GTP</name>
        <dbReference type="ChEBI" id="CHEBI:37565"/>
    </ligand>
</feature>
<dbReference type="GO" id="GO:0005525">
    <property type="term" value="F:GTP binding"/>
    <property type="evidence" value="ECO:0007669"/>
    <property type="project" value="UniProtKB-KW"/>
</dbReference>
<feature type="compositionally biased region" description="Basic and acidic residues" evidence="5">
    <location>
        <begin position="291"/>
        <end position="304"/>
    </location>
</feature>
<feature type="compositionally biased region" description="Acidic residues" evidence="5">
    <location>
        <begin position="531"/>
        <end position="542"/>
    </location>
</feature>
<dbReference type="PANTHER" id="PTHR46090:SF2">
    <property type="entry name" value="ADP-RIBOSYLATION FACTOR-LIKE PROTEIN 13B"/>
    <property type="match status" value="1"/>
</dbReference>
<protein>
    <recommendedName>
        <fullName evidence="8">ADP-ribosylation factor-like protein 13B</fullName>
    </recommendedName>
</protein>
<feature type="region of interest" description="Disordered" evidence="5">
    <location>
        <begin position="200"/>
        <end position="232"/>
    </location>
</feature>
<feature type="compositionally biased region" description="Basic and acidic residues" evidence="5">
    <location>
        <begin position="371"/>
        <end position="393"/>
    </location>
</feature>
<keyword evidence="1 3" id="KW-0547">Nucleotide-binding</keyword>
<dbReference type="GO" id="GO:0046872">
    <property type="term" value="F:metal ion binding"/>
    <property type="evidence" value="ECO:0007669"/>
    <property type="project" value="UniProtKB-KW"/>
</dbReference>
<dbReference type="SUPFAM" id="SSF52540">
    <property type="entry name" value="P-loop containing nucleoside triphosphate hydrolases"/>
    <property type="match status" value="1"/>
</dbReference>
<feature type="region of interest" description="Disordered" evidence="5">
    <location>
        <begin position="458"/>
        <end position="483"/>
    </location>
</feature>
<feature type="region of interest" description="Disordered" evidence="5">
    <location>
        <begin position="291"/>
        <end position="324"/>
    </location>
</feature>
<keyword evidence="4" id="KW-0460">Magnesium</keyword>
<feature type="binding site" evidence="3">
    <location>
        <begin position="24"/>
        <end position="31"/>
    </location>
    <ligand>
        <name>GTP</name>
        <dbReference type="ChEBI" id="CHEBI:37565"/>
    </ligand>
</feature>
<feature type="region of interest" description="Disordered" evidence="5">
    <location>
        <begin position="516"/>
        <end position="833"/>
    </location>
</feature>
<dbReference type="Pfam" id="PF00025">
    <property type="entry name" value="Arf"/>
    <property type="match status" value="1"/>
</dbReference>
<dbReference type="SMART" id="SM00178">
    <property type="entry name" value="SAR"/>
    <property type="match status" value="1"/>
</dbReference>
<keyword evidence="2 3" id="KW-0342">GTP-binding</keyword>
<keyword evidence="4" id="KW-0479">Metal-binding</keyword>
<dbReference type="InterPro" id="IPR006689">
    <property type="entry name" value="Small_GTPase_ARF/SAR"/>
</dbReference>
<evidence type="ECO:0008006" key="8">
    <source>
        <dbReference type="Google" id="ProtNLM"/>
    </source>
</evidence>
<feature type="compositionally biased region" description="Polar residues" evidence="5">
    <location>
        <begin position="770"/>
        <end position="791"/>
    </location>
</feature>
<sequence length="833" mass="95107">MGNCVSIIKRKKEPSKPITLAIIGLDDAGKTTICSVLSGEQPDLDVAPTVGFRNVKFSRCNFDVTLFDVGGGKNIRPIWKNYYGEVFAIIYVIDSSSPDQLSEARDVFRESLEHPQLSGKPVLLLANKVDKDNHMTESDITHGLRLEETVNFSNCPSKLVLVSALQGTGNKMDKGISDGLDWLMEKVQTLLPALEPRVEEDMRRAKEARDKEREERRARVKKQREEREKAEELERTKLGIEKRLDSDDDDIVDGNPFKALDINELKEKEQRLKAEKKEKQQRLKELGYEDRLRKSAESDSERYLGQRGLKNHLSDDDGPTGLRMDEIETKGSAMAMFGRNNRASMLPPLEPLGSTALEGSEKKRQKKKKRLTDYHLQDSPDQTELARSRDRLDLAIPRNLGGDPDVHDLTPRNAKPRGPKGLIQAGRPIREEYGEASVFQRSTAASHRIHLVGGIDDDSDDSAKRSVARSTYDKMQTKARHGDFDSRVSRDVYGAEQMAGFEKYPREAHGDALMYRNSLTKISPPNLRPFEEEDEGIEQDDSDNNRKHGNNNSDDDDDDDAELERFRASRRAHKLGSARVRREALGIQDQQRKEDTVRYHDASRSFKGNKESNSGGKKQVDSEDDAEDEYGTYNPLKDTLRFSYDDTRDLTQEMEKLRRRQENAEYRGMNGYIGHENKGYDASPTKPKPRSRQRGNSEDYDEDDYTNSRENRSINSRSVQSPDEYEDYRNKPSDQRKKKKRNLLRSNKLAPSENDNTHHFGSPRMVQEHGSCNASDAETPTKSRNSRITQFHRNDSDFNTKWGLAEDLPAIDDSFRRRRVPNFDDSDEGDVIF</sequence>
<evidence type="ECO:0000313" key="7">
    <source>
        <dbReference type="Proteomes" id="UP001283361"/>
    </source>
</evidence>
<comment type="caution">
    <text evidence="6">The sequence shown here is derived from an EMBL/GenBank/DDBJ whole genome shotgun (WGS) entry which is preliminary data.</text>
</comment>
<feature type="compositionally biased region" description="Basic and acidic residues" evidence="5">
    <location>
        <begin position="471"/>
        <end position="483"/>
    </location>
</feature>
<accession>A0AAE0YUC3</accession>
<gene>
    <name evidence="6" type="ORF">RRG08_049216</name>
</gene>
<evidence type="ECO:0000256" key="3">
    <source>
        <dbReference type="PIRSR" id="PIRSR606689-1"/>
    </source>
</evidence>
<dbReference type="GO" id="GO:0003924">
    <property type="term" value="F:GTPase activity"/>
    <property type="evidence" value="ECO:0007669"/>
    <property type="project" value="InterPro"/>
</dbReference>
<feature type="compositionally biased region" description="Basic and acidic residues" evidence="5">
    <location>
        <begin position="580"/>
        <end position="610"/>
    </location>
</feature>
<feature type="binding site" evidence="4">
    <location>
        <position position="31"/>
    </location>
    <ligand>
        <name>Mg(2+)</name>
        <dbReference type="ChEBI" id="CHEBI:18420"/>
    </ligand>
</feature>
<feature type="binding site" evidence="4">
    <location>
        <position position="49"/>
    </location>
    <ligand>
        <name>Mg(2+)</name>
        <dbReference type="ChEBI" id="CHEBI:18420"/>
    </ligand>
</feature>
<evidence type="ECO:0000256" key="2">
    <source>
        <dbReference type="ARBA" id="ARBA00023134"/>
    </source>
</evidence>
<dbReference type="NCBIfam" id="TIGR00231">
    <property type="entry name" value="small_GTP"/>
    <property type="match status" value="1"/>
</dbReference>
<dbReference type="PANTHER" id="PTHR46090">
    <property type="entry name" value="ADP-RIBOSYLATION FACTOR-LIKE PROTEIN 13B"/>
    <property type="match status" value="1"/>
</dbReference>
<feature type="compositionally biased region" description="Basic and acidic residues" evidence="5">
    <location>
        <begin position="638"/>
        <end position="665"/>
    </location>
</feature>
<dbReference type="PROSITE" id="PS51417">
    <property type="entry name" value="ARF"/>
    <property type="match status" value="1"/>
</dbReference>
<proteinExistence type="predicted"/>
<dbReference type="SMART" id="SM00177">
    <property type="entry name" value="ARF"/>
    <property type="match status" value="1"/>
</dbReference>
<feature type="compositionally biased region" description="Acidic residues" evidence="5">
    <location>
        <begin position="553"/>
        <end position="562"/>
    </location>
</feature>
<evidence type="ECO:0000256" key="5">
    <source>
        <dbReference type="SAM" id="MobiDB-lite"/>
    </source>
</evidence>
<feature type="compositionally biased region" description="Acidic residues" evidence="5">
    <location>
        <begin position="824"/>
        <end position="833"/>
    </location>
</feature>
<dbReference type="Gene3D" id="3.40.50.300">
    <property type="entry name" value="P-loop containing nucleotide triphosphate hydrolases"/>
    <property type="match status" value="1"/>
</dbReference>
<dbReference type="EMBL" id="JAWDGP010005438">
    <property type="protein sequence ID" value="KAK3756936.1"/>
    <property type="molecule type" value="Genomic_DNA"/>
</dbReference>
<dbReference type="Proteomes" id="UP001283361">
    <property type="component" value="Unassembled WGS sequence"/>
</dbReference>
<keyword evidence="7" id="KW-1185">Reference proteome</keyword>
<evidence type="ECO:0000256" key="1">
    <source>
        <dbReference type="ARBA" id="ARBA00022741"/>
    </source>
</evidence>
<dbReference type="InterPro" id="IPR005225">
    <property type="entry name" value="Small_GTP-bd"/>
</dbReference>
<dbReference type="PRINTS" id="PR00328">
    <property type="entry name" value="SAR1GTPBP"/>
</dbReference>
<name>A0AAE0YUC3_9GAST</name>
<feature type="binding site" evidence="3">
    <location>
        <begin position="127"/>
        <end position="130"/>
    </location>
    <ligand>
        <name>GTP</name>
        <dbReference type="ChEBI" id="CHEBI:37565"/>
    </ligand>
</feature>
<organism evidence="6 7">
    <name type="scientific">Elysia crispata</name>
    <name type="common">lettuce slug</name>
    <dbReference type="NCBI Taxonomy" id="231223"/>
    <lineage>
        <taxon>Eukaryota</taxon>
        <taxon>Metazoa</taxon>
        <taxon>Spiralia</taxon>
        <taxon>Lophotrochozoa</taxon>
        <taxon>Mollusca</taxon>
        <taxon>Gastropoda</taxon>
        <taxon>Heterobranchia</taxon>
        <taxon>Euthyneura</taxon>
        <taxon>Panpulmonata</taxon>
        <taxon>Sacoglossa</taxon>
        <taxon>Placobranchoidea</taxon>
        <taxon>Plakobranchidae</taxon>
        <taxon>Elysia</taxon>
    </lineage>
</organism>
<evidence type="ECO:0000256" key="4">
    <source>
        <dbReference type="PIRSR" id="PIRSR606689-2"/>
    </source>
</evidence>
<feature type="region of interest" description="Disordered" evidence="5">
    <location>
        <begin position="341"/>
        <end position="423"/>
    </location>
</feature>
<evidence type="ECO:0000313" key="6">
    <source>
        <dbReference type="EMBL" id="KAK3756936.1"/>
    </source>
</evidence>
<dbReference type="InterPro" id="IPR027417">
    <property type="entry name" value="P-loop_NTPase"/>
</dbReference>
<dbReference type="InterPro" id="IPR051995">
    <property type="entry name" value="Ciliary_GTPase"/>
</dbReference>
<reference evidence="6" key="1">
    <citation type="journal article" date="2023" name="G3 (Bethesda)">
        <title>A reference genome for the long-term kleptoplast-retaining sea slug Elysia crispata morphotype clarki.</title>
        <authorList>
            <person name="Eastman K.E."/>
            <person name="Pendleton A.L."/>
            <person name="Shaikh M.A."/>
            <person name="Suttiyut T."/>
            <person name="Ogas R."/>
            <person name="Tomko P."/>
            <person name="Gavelis G."/>
            <person name="Widhalm J.R."/>
            <person name="Wisecaver J.H."/>
        </authorList>
    </citation>
    <scope>NUCLEOTIDE SEQUENCE</scope>
    <source>
        <strain evidence="6">ECLA1</strain>
    </source>
</reference>